<dbReference type="PIRSF" id="PIRSF038994">
    <property type="entry name" value="NagA"/>
    <property type="match status" value="1"/>
</dbReference>
<evidence type="ECO:0000256" key="3">
    <source>
        <dbReference type="ARBA" id="ARBA00022801"/>
    </source>
</evidence>
<feature type="domain" description="Amidohydrolase-related" evidence="6">
    <location>
        <begin position="51"/>
        <end position="382"/>
    </location>
</feature>
<evidence type="ECO:0000313" key="8">
    <source>
        <dbReference type="Proteomes" id="UP001500831"/>
    </source>
</evidence>
<comment type="caution">
    <text evidence="7">The sequence shown here is derived from an EMBL/GenBank/DDBJ whole genome shotgun (WGS) entry which is preliminary data.</text>
</comment>
<evidence type="ECO:0000256" key="2">
    <source>
        <dbReference type="ARBA" id="ARBA00022723"/>
    </source>
</evidence>
<evidence type="ECO:0000256" key="1">
    <source>
        <dbReference type="ARBA" id="ARBA00010716"/>
    </source>
</evidence>
<keyword evidence="2" id="KW-0479">Metal-binding</keyword>
<dbReference type="NCBIfam" id="TIGR00221">
    <property type="entry name" value="nagA"/>
    <property type="match status" value="1"/>
</dbReference>
<evidence type="ECO:0000259" key="6">
    <source>
        <dbReference type="Pfam" id="PF01979"/>
    </source>
</evidence>
<dbReference type="PANTHER" id="PTHR11113:SF14">
    <property type="entry name" value="N-ACETYLGLUCOSAMINE-6-PHOSPHATE DEACETYLASE"/>
    <property type="match status" value="1"/>
</dbReference>
<reference evidence="8" key="1">
    <citation type="journal article" date="2019" name="Int. J. Syst. Evol. Microbiol.">
        <title>The Global Catalogue of Microorganisms (GCM) 10K type strain sequencing project: providing services to taxonomists for standard genome sequencing and annotation.</title>
        <authorList>
            <consortium name="The Broad Institute Genomics Platform"/>
            <consortium name="The Broad Institute Genome Sequencing Center for Infectious Disease"/>
            <person name="Wu L."/>
            <person name="Ma J."/>
        </authorList>
    </citation>
    <scope>NUCLEOTIDE SEQUENCE [LARGE SCALE GENOMIC DNA]</scope>
    <source>
        <strain evidence="8">JCM 6242</strain>
    </source>
</reference>
<dbReference type="InterPro" id="IPR032466">
    <property type="entry name" value="Metal_Hydrolase"/>
</dbReference>
<dbReference type="Proteomes" id="UP001500831">
    <property type="component" value="Unassembled WGS sequence"/>
</dbReference>
<dbReference type="PANTHER" id="PTHR11113">
    <property type="entry name" value="N-ACETYLGLUCOSAMINE-6-PHOSPHATE DEACETYLASE"/>
    <property type="match status" value="1"/>
</dbReference>
<accession>A0ABP6ISN1</accession>
<sequence>MVIVVNARVVTPHQVLDPGWVAVEEGRIAGVGRGDPPARSDAVLHDLGGRFVLPGFIDLHMHGGGGAQITTDDQEEILTAVAFHRRHGTTSTLASLVTDRLDRMAASVAAIAEIIRSGDTGRGRIVGVHLEGPFLNPAKKGSHHAEHLLAPDRAALRHLLKAGDGTVRVVTLAPELPGGMDLLREVTEAGVIAAVGHTEADYDQARDAFASGARLATHLFNAMRHFHHRDPGPAGAALADENVVCELINDGVHVHDEAVRMTLSAAGSDRVAFVTDATPAAGMTSGRYHLGPVPVFAEEGTVKLADGTLAGSTLTMDATVRHAVRDIGVSIVDAAIAAATTPAHLLGISDRTGAIQPGKDADLVVLDRTLRVSAVMAGGEVVHGSLTAP</sequence>
<dbReference type="InterPro" id="IPR006680">
    <property type="entry name" value="Amidohydro-rel"/>
</dbReference>
<dbReference type="SUPFAM" id="SSF51338">
    <property type="entry name" value="Composite domain of metallo-dependent hydrolases"/>
    <property type="match status" value="1"/>
</dbReference>
<dbReference type="Gene3D" id="2.30.40.10">
    <property type="entry name" value="Urease, subunit C, domain 1"/>
    <property type="match status" value="1"/>
</dbReference>
<dbReference type="InterPro" id="IPR011059">
    <property type="entry name" value="Metal-dep_hydrolase_composite"/>
</dbReference>
<comment type="similarity">
    <text evidence="1 5">Belongs to the metallo-dependent hydrolases superfamily. NagA family.</text>
</comment>
<keyword evidence="4 5" id="KW-0119">Carbohydrate metabolism</keyword>
<evidence type="ECO:0000313" key="7">
    <source>
        <dbReference type="EMBL" id="GAA2908073.1"/>
    </source>
</evidence>
<name>A0ABP6ISN1_9ACTN</name>
<evidence type="ECO:0000256" key="5">
    <source>
        <dbReference type="PIRNR" id="PIRNR038994"/>
    </source>
</evidence>
<dbReference type="EMBL" id="BAAAVI010000093">
    <property type="protein sequence ID" value="GAA2908073.1"/>
    <property type="molecule type" value="Genomic_DNA"/>
</dbReference>
<dbReference type="SUPFAM" id="SSF51556">
    <property type="entry name" value="Metallo-dependent hydrolases"/>
    <property type="match status" value="1"/>
</dbReference>
<dbReference type="InterPro" id="IPR003764">
    <property type="entry name" value="GlcNAc_6-P_deAcase"/>
</dbReference>
<keyword evidence="3 5" id="KW-0378">Hydrolase</keyword>
<evidence type="ECO:0000256" key="4">
    <source>
        <dbReference type="ARBA" id="ARBA00023277"/>
    </source>
</evidence>
<dbReference type="CDD" id="cd00854">
    <property type="entry name" value="NagA"/>
    <property type="match status" value="1"/>
</dbReference>
<proteinExistence type="inferred from homology"/>
<dbReference type="Gene3D" id="3.20.20.140">
    <property type="entry name" value="Metal-dependent hydrolases"/>
    <property type="match status" value="1"/>
</dbReference>
<dbReference type="RefSeq" id="WP_344981310.1">
    <property type="nucleotide sequence ID" value="NZ_BAAAVI010000093.1"/>
</dbReference>
<dbReference type="Pfam" id="PF01979">
    <property type="entry name" value="Amidohydro_1"/>
    <property type="match status" value="1"/>
</dbReference>
<gene>
    <name evidence="7" type="primary">nagA_1</name>
    <name evidence="7" type="ORF">GCM10010517_74520</name>
</gene>
<protein>
    <submittedName>
        <fullName evidence="7">N-acetylglucosamine-6-phosphate deacetylase</fullName>
    </submittedName>
</protein>
<keyword evidence="8" id="KW-1185">Reference proteome</keyword>
<organism evidence="7 8">
    <name type="scientific">Streptosporangium fragile</name>
    <dbReference type="NCBI Taxonomy" id="46186"/>
    <lineage>
        <taxon>Bacteria</taxon>
        <taxon>Bacillati</taxon>
        <taxon>Actinomycetota</taxon>
        <taxon>Actinomycetes</taxon>
        <taxon>Streptosporangiales</taxon>
        <taxon>Streptosporangiaceae</taxon>
        <taxon>Streptosporangium</taxon>
    </lineage>
</organism>